<dbReference type="EC" id="3.1.4.46" evidence="2"/>
<dbReference type="PANTHER" id="PTHR46211:SF1">
    <property type="entry name" value="GLYCEROPHOSPHODIESTER PHOSPHODIESTERASE, CYTOPLASMIC"/>
    <property type="match status" value="1"/>
</dbReference>
<dbReference type="PROSITE" id="PS51704">
    <property type="entry name" value="GP_PDE"/>
    <property type="match status" value="1"/>
</dbReference>
<dbReference type="Pfam" id="PF03009">
    <property type="entry name" value="GDPD"/>
    <property type="match status" value="1"/>
</dbReference>
<proteinExistence type="predicted"/>
<feature type="domain" description="GP-PDE" evidence="1">
    <location>
        <begin position="12"/>
        <end position="239"/>
    </location>
</feature>
<accession>A0A160T361</accession>
<sequence length="243" mass="26123">MPDSPWLTATRPLIIGHRGASADAPENTLAAFALALEQNADGIEFDVQLCADGTPVVMHDDTVDRTCDGVGRVADLTLAELRQLTIAKEHTIPTLDEVFATLGRDALYNVELKALGLDDGGLAQAVARCVAAHGLGDRVIVSSFSPFVVRRARQALPAAVPVAHLREHRLMRLAHACVPAQADHPAHGLVDEALMAWARRRGLRVNVWTVDDPHEAARLMGLGVNGIITNRPGALLAQVRRTF</sequence>
<dbReference type="SUPFAM" id="SSF51695">
    <property type="entry name" value="PLC-like phosphodiesterases"/>
    <property type="match status" value="1"/>
</dbReference>
<dbReference type="RefSeq" id="WP_095043177.1">
    <property type="nucleotide sequence ID" value="NZ_LN890655.1"/>
</dbReference>
<dbReference type="Gene3D" id="3.20.20.190">
    <property type="entry name" value="Phosphatidylinositol (PI) phosphodiesterase"/>
    <property type="match status" value="1"/>
</dbReference>
<organism evidence="2 3">
    <name type="scientific">Candidatus Promineifilum breve</name>
    <dbReference type="NCBI Taxonomy" id="1806508"/>
    <lineage>
        <taxon>Bacteria</taxon>
        <taxon>Bacillati</taxon>
        <taxon>Chloroflexota</taxon>
        <taxon>Ardenticatenia</taxon>
        <taxon>Candidatus Promineifilales</taxon>
        <taxon>Candidatus Promineifilaceae</taxon>
        <taxon>Candidatus Promineifilum</taxon>
    </lineage>
</organism>
<dbReference type="Proteomes" id="UP000215027">
    <property type="component" value="Chromosome I"/>
</dbReference>
<dbReference type="EMBL" id="LN890655">
    <property type="protein sequence ID" value="CUS03729.2"/>
    <property type="molecule type" value="Genomic_DNA"/>
</dbReference>
<dbReference type="GO" id="GO:0008889">
    <property type="term" value="F:glycerophosphodiester phosphodiesterase activity"/>
    <property type="evidence" value="ECO:0007669"/>
    <property type="project" value="UniProtKB-EC"/>
</dbReference>
<dbReference type="InterPro" id="IPR030395">
    <property type="entry name" value="GP_PDE_dom"/>
</dbReference>
<protein>
    <submittedName>
        <fullName evidence="2">Glycerophosphoryl diester phosphodiesterase</fullName>
        <ecNumber evidence="2">3.1.4.46</ecNumber>
    </submittedName>
</protein>
<dbReference type="AlphaFoldDB" id="A0A160T361"/>
<dbReference type="GO" id="GO:0006629">
    <property type="term" value="P:lipid metabolic process"/>
    <property type="evidence" value="ECO:0007669"/>
    <property type="project" value="InterPro"/>
</dbReference>
<gene>
    <name evidence="2" type="ORF">CFX0092_A1851</name>
</gene>
<reference evidence="2" key="1">
    <citation type="submission" date="2016-01" db="EMBL/GenBank/DDBJ databases">
        <authorList>
            <person name="Mcilroy J.S."/>
            <person name="Karst M S."/>
            <person name="Albertsen M."/>
        </authorList>
    </citation>
    <scope>NUCLEOTIDE SEQUENCE</scope>
    <source>
        <strain evidence="2">Cfx-K</strain>
    </source>
</reference>
<dbReference type="InterPro" id="IPR017946">
    <property type="entry name" value="PLC-like_Pdiesterase_TIM-brl"/>
</dbReference>
<keyword evidence="2" id="KW-0378">Hydrolase</keyword>
<evidence type="ECO:0000259" key="1">
    <source>
        <dbReference type="PROSITE" id="PS51704"/>
    </source>
</evidence>
<evidence type="ECO:0000313" key="3">
    <source>
        <dbReference type="Proteomes" id="UP000215027"/>
    </source>
</evidence>
<dbReference type="OrthoDB" id="384721at2"/>
<dbReference type="KEGG" id="pbf:CFX0092_A1851"/>
<name>A0A160T361_9CHLR</name>
<keyword evidence="3" id="KW-1185">Reference proteome</keyword>
<dbReference type="PANTHER" id="PTHR46211">
    <property type="entry name" value="GLYCEROPHOSPHORYL DIESTER PHOSPHODIESTERASE"/>
    <property type="match status" value="1"/>
</dbReference>
<evidence type="ECO:0000313" key="2">
    <source>
        <dbReference type="EMBL" id="CUS03729.2"/>
    </source>
</evidence>